<dbReference type="EMBL" id="CAJVQA010003785">
    <property type="protein sequence ID" value="CAG8583361.1"/>
    <property type="molecule type" value="Genomic_DNA"/>
</dbReference>
<protein>
    <submittedName>
        <fullName evidence="1">20713_t:CDS:1</fullName>
    </submittedName>
</protein>
<sequence length="267" mass="31331">MGKTSRLMQEHNVTIRVIGSYSHRGLGIVKHFNKTEADILYKIYYLNNYPTHLIREPGFLKWRLAPSKAILLEEKGDSVHYLLANAEWKGGIKAVCRCTDSIFSPSIHKIRKIIIFKNEPVLYYLEGDKFLPKQRFMREELMLIADPEKVEYLPQKIKFNICLREKKENGPKTYRKNMTFHALKADAIPDITKFSPDWNTVVVFEDLCAESKKIQDRIVLYFISSQHQEMTLAELYINIRTIQKKHPKLSINIYKNENLWSSILPNQ</sequence>
<gene>
    <name evidence="1" type="ORF">CPELLU_LOCUS6198</name>
</gene>
<comment type="caution">
    <text evidence="1">The sequence shown here is derived from an EMBL/GenBank/DDBJ whole genome shotgun (WGS) entry which is preliminary data.</text>
</comment>
<organism evidence="1 2">
    <name type="scientific">Cetraspora pellucida</name>
    <dbReference type="NCBI Taxonomy" id="1433469"/>
    <lineage>
        <taxon>Eukaryota</taxon>
        <taxon>Fungi</taxon>
        <taxon>Fungi incertae sedis</taxon>
        <taxon>Mucoromycota</taxon>
        <taxon>Glomeromycotina</taxon>
        <taxon>Glomeromycetes</taxon>
        <taxon>Diversisporales</taxon>
        <taxon>Gigasporaceae</taxon>
        <taxon>Cetraspora</taxon>
    </lineage>
</organism>
<keyword evidence="2" id="KW-1185">Reference proteome</keyword>
<evidence type="ECO:0000313" key="1">
    <source>
        <dbReference type="EMBL" id="CAG8583361.1"/>
    </source>
</evidence>
<evidence type="ECO:0000313" key="2">
    <source>
        <dbReference type="Proteomes" id="UP000789759"/>
    </source>
</evidence>
<dbReference type="Proteomes" id="UP000789759">
    <property type="component" value="Unassembled WGS sequence"/>
</dbReference>
<reference evidence="1" key="1">
    <citation type="submission" date="2021-06" db="EMBL/GenBank/DDBJ databases">
        <authorList>
            <person name="Kallberg Y."/>
            <person name="Tangrot J."/>
            <person name="Rosling A."/>
        </authorList>
    </citation>
    <scope>NUCLEOTIDE SEQUENCE</scope>
    <source>
        <strain evidence="1">FL966</strain>
    </source>
</reference>
<dbReference type="AlphaFoldDB" id="A0A9N9C1A8"/>
<accession>A0A9N9C1A8</accession>
<proteinExistence type="predicted"/>
<name>A0A9N9C1A8_9GLOM</name>
<dbReference type="OrthoDB" id="2422946at2759"/>